<feature type="transmembrane region" description="Helical" evidence="1">
    <location>
        <begin position="109"/>
        <end position="127"/>
    </location>
</feature>
<dbReference type="AlphaFoldDB" id="A0A2G9C7F4"/>
<dbReference type="InterPro" id="IPR021878">
    <property type="entry name" value="TgpA_N"/>
</dbReference>
<dbReference type="PANTHER" id="PTHR42736:SF1">
    <property type="entry name" value="PROTEIN-GLUTAMINE GAMMA-GLUTAMYLTRANSFERASE"/>
    <property type="match status" value="1"/>
</dbReference>
<comment type="caution">
    <text evidence="3">The sequence shown here is derived from an EMBL/GenBank/DDBJ whole genome shotgun (WGS) entry which is preliminary data.</text>
</comment>
<evidence type="ECO:0000313" key="3">
    <source>
        <dbReference type="EMBL" id="PIM52370.1"/>
    </source>
</evidence>
<feature type="transmembrane region" description="Helical" evidence="1">
    <location>
        <begin position="222"/>
        <end position="242"/>
    </location>
</feature>
<gene>
    <name evidence="3" type="ORF">CS062_15095</name>
</gene>
<evidence type="ECO:0000313" key="4">
    <source>
        <dbReference type="Proteomes" id="UP000231501"/>
    </source>
</evidence>
<dbReference type="SUPFAM" id="SSF54001">
    <property type="entry name" value="Cysteine proteinases"/>
    <property type="match status" value="1"/>
</dbReference>
<dbReference type="SMART" id="SM00460">
    <property type="entry name" value="TGc"/>
    <property type="match status" value="1"/>
</dbReference>
<feature type="transmembrane region" description="Helical" evidence="1">
    <location>
        <begin position="63"/>
        <end position="78"/>
    </location>
</feature>
<keyword evidence="1" id="KW-1133">Transmembrane helix</keyword>
<dbReference type="PANTHER" id="PTHR42736">
    <property type="entry name" value="PROTEIN-GLUTAMINE GAMMA-GLUTAMYLTRANSFERASE"/>
    <property type="match status" value="1"/>
</dbReference>
<dbReference type="InterPro" id="IPR038765">
    <property type="entry name" value="Papain-like_cys_pep_sf"/>
</dbReference>
<dbReference type="Pfam" id="PF11992">
    <property type="entry name" value="TgpA_N"/>
    <property type="match status" value="1"/>
</dbReference>
<proteinExistence type="predicted"/>
<feature type="transmembrane region" description="Helical" evidence="1">
    <location>
        <begin position="161"/>
        <end position="177"/>
    </location>
</feature>
<accession>A0A2G9C7F4</accession>
<dbReference type="Proteomes" id="UP000231501">
    <property type="component" value="Unassembled WGS sequence"/>
</dbReference>
<name>A0A2G9C7F4_9BURK</name>
<keyword evidence="4" id="KW-1185">Reference proteome</keyword>
<feature type="domain" description="Transglutaminase-like" evidence="2">
    <location>
        <begin position="469"/>
        <end position="540"/>
    </location>
</feature>
<evidence type="ECO:0000259" key="2">
    <source>
        <dbReference type="SMART" id="SM00460"/>
    </source>
</evidence>
<keyword evidence="1" id="KW-0812">Transmembrane</keyword>
<evidence type="ECO:0000256" key="1">
    <source>
        <dbReference type="SAM" id="Phobius"/>
    </source>
</evidence>
<dbReference type="InterPro" id="IPR002931">
    <property type="entry name" value="Transglutaminase-like"/>
</dbReference>
<feature type="transmembrane region" description="Helical" evidence="1">
    <location>
        <begin position="183"/>
        <end position="201"/>
    </location>
</feature>
<dbReference type="Gene3D" id="3.10.620.30">
    <property type="match status" value="1"/>
</dbReference>
<reference evidence="3 4" key="1">
    <citation type="submission" date="2017-11" db="EMBL/GenBank/DDBJ databases">
        <title>Draft genome sequence of Mitsuaria sp. HWN-4.</title>
        <authorList>
            <person name="Gundlapally S.R."/>
        </authorList>
    </citation>
    <scope>NUCLEOTIDE SEQUENCE [LARGE SCALE GENOMIC DNA]</scope>
    <source>
        <strain evidence="3 4">HWN-4</strain>
    </source>
</reference>
<organism evidence="3 4">
    <name type="scientific">Roseateles chitinivorans</name>
    <dbReference type="NCBI Taxonomy" id="2917965"/>
    <lineage>
        <taxon>Bacteria</taxon>
        <taxon>Pseudomonadati</taxon>
        <taxon>Pseudomonadota</taxon>
        <taxon>Betaproteobacteria</taxon>
        <taxon>Burkholderiales</taxon>
        <taxon>Sphaerotilaceae</taxon>
        <taxon>Roseateles</taxon>
    </lineage>
</organism>
<keyword evidence="1" id="KW-0472">Membrane</keyword>
<dbReference type="InterPro" id="IPR052901">
    <property type="entry name" value="Bact_TGase-like"/>
</dbReference>
<protein>
    <submittedName>
        <fullName evidence="3">Transglutaminase</fullName>
    </submittedName>
</protein>
<sequence length="725" mass="79230">MGAARRGGRPALRAAPARCRAGARPRAGALPRLHGSAGPGAGAAVSAAPALAAGRRSPLPREARDTLFLLAIISAVLLPHADHLPWWCSALTALMLGWRARLAWRSEALPGRWSLLAVLALVIGLTLATHKTILGREAGITMLAMLMALKTLELRARRDAFVVFFLGFFLVLTQFLYSQSPLIAVWMIGCVWALLSALVLAQMPQGVPSLKLAARIAARNTLIGLPVMVALFVLFPRFPPLWGLPKDSGARTGLSDTMSFGAFAEVASDDTIAMRLRFDGAPPPQPQLYFRAQVLTRFDGQTWTASRVTWVGGEVAPTLDGPVFRYQATIEPLRVTAIPLLEFSPGVAGDRIPVGRLAATRGPQGQWQVALPFAETLRFRHEAWPRAQWGARIGRADRLEALSLPPGLNPRTRALGASLQERFATLDEDARALAVNRELLTRIRRDGFGYTLAPGVYGETSPHAIDEFWFDRKLGFCEHFASAYVVLMRAAGVPARVVTGFQGADPQLQDGDLVVRMSQAHAWAEFWTASGGWQRADPTAAVSPDRIQGRPLRPSPGVFSGALEQLRPGLLTALRTTWERLNNRWQQTVLNFSTGEQMNLLKRLGFENPDWTALGQVAGGLMATAALVGAGLAAWHRRPHDPWSRQRARVRRELDRLGLSTRDDETPRRWAAALVERHGAPAGTVAATLLQLEAQRYRQDLAAATSQWQRQFAAQCADLRQALAR</sequence>
<dbReference type="EMBL" id="PEOG01000039">
    <property type="protein sequence ID" value="PIM52370.1"/>
    <property type="molecule type" value="Genomic_DNA"/>
</dbReference>
<dbReference type="Pfam" id="PF01841">
    <property type="entry name" value="Transglut_core"/>
    <property type="match status" value="1"/>
</dbReference>